<dbReference type="GO" id="GO:0005737">
    <property type="term" value="C:cytoplasm"/>
    <property type="evidence" value="ECO:0007669"/>
    <property type="project" value="TreeGrafter"/>
</dbReference>
<sequence>MDSNVQTLTCGDRVTGRCIIELDGVLKLSQIVINIIGFEHAQISEALDREIGKGIHELPFVLPLPNEGIPSSFKATNAAVEYSINGMLHKPQIYKRNHRVDKIPFIVEAPFIFPELMLPRQMVSEKQIGLIANDGTVRATINLNKHGYYPGDMILIDFMVNNRTALQLFTSARLSRVRLYRVGSHKQTKVIKFDKSIGSHVSPGLDGAGKILVPVPMDIPLSMEATHISITYELRFTAKIPGKKNLHVNVPVIVTRKHMGNHRLGNQVLWLGVWEVWDVSDVLVL</sequence>
<evidence type="ECO:0000313" key="3">
    <source>
        <dbReference type="EMBL" id="CAD7622293.1"/>
    </source>
</evidence>
<dbReference type="EMBL" id="OC855588">
    <property type="protein sequence ID" value="CAD7622293.1"/>
    <property type="molecule type" value="Genomic_DNA"/>
</dbReference>
<evidence type="ECO:0000313" key="4">
    <source>
        <dbReference type="Proteomes" id="UP000759131"/>
    </source>
</evidence>
<proteinExistence type="inferred from homology"/>
<name>A0A7R9KHI3_9ACAR</name>
<dbReference type="Gene3D" id="2.60.40.640">
    <property type="match status" value="2"/>
</dbReference>
<dbReference type="InterPro" id="IPR050357">
    <property type="entry name" value="Arrestin_domain-protein"/>
</dbReference>
<dbReference type="SMART" id="SM01017">
    <property type="entry name" value="Arrestin_C"/>
    <property type="match status" value="1"/>
</dbReference>
<dbReference type="InterPro" id="IPR011021">
    <property type="entry name" value="Arrestin-like_N"/>
</dbReference>
<comment type="similarity">
    <text evidence="1">Belongs to the arrestin family.</text>
</comment>
<feature type="domain" description="Arrestin C-terminal-like" evidence="2">
    <location>
        <begin position="133"/>
        <end position="258"/>
    </location>
</feature>
<evidence type="ECO:0000256" key="1">
    <source>
        <dbReference type="ARBA" id="ARBA00005298"/>
    </source>
</evidence>
<dbReference type="PANTHER" id="PTHR11188">
    <property type="entry name" value="ARRESTIN DOMAIN CONTAINING PROTEIN"/>
    <property type="match status" value="1"/>
</dbReference>
<dbReference type="AlphaFoldDB" id="A0A7R9KHI3"/>
<dbReference type="Pfam" id="PF00339">
    <property type="entry name" value="Arrestin_N"/>
    <property type="match status" value="1"/>
</dbReference>
<evidence type="ECO:0000259" key="2">
    <source>
        <dbReference type="SMART" id="SM01017"/>
    </source>
</evidence>
<gene>
    <name evidence="3" type="ORF">OSB1V03_LOCUS2758</name>
</gene>
<keyword evidence="4" id="KW-1185">Reference proteome</keyword>
<organism evidence="3">
    <name type="scientific">Medioppia subpectinata</name>
    <dbReference type="NCBI Taxonomy" id="1979941"/>
    <lineage>
        <taxon>Eukaryota</taxon>
        <taxon>Metazoa</taxon>
        <taxon>Ecdysozoa</taxon>
        <taxon>Arthropoda</taxon>
        <taxon>Chelicerata</taxon>
        <taxon>Arachnida</taxon>
        <taxon>Acari</taxon>
        <taxon>Acariformes</taxon>
        <taxon>Sarcoptiformes</taxon>
        <taxon>Oribatida</taxon>
        <taxon>Brachypylina</taxon>
        <taxon>Oppioidea</taxon>
        <taxon>Oppiidae</taxon>
        <taxon>Medioppia</taxon>
    </lineage>
</organism>
<dbReference type="PANTHER" id="PTHR11188:SF17">
    <property type="entry name" value="FI21816P1"/>
    <property type="match status" value="1"/>
</dbReference>
<reference evidence="3" key="1">
    <citation type="submission" date="2020-11" db="EMBL/GenBank/DDBJ databases">
        <authorList>
            <person name="Tran Van P."/>
        </authorList>
    </citation>
    <scope>NUCLEOTIDE SEQUENCE</scope>
</reference>
<accession>A0A7R9KHI3</accession>
<dbReference type="SUPFAM" id="SSF81296">
    <property type="entry name" value="E set domains"/>
    <property type="match status" value="1"/>
</dbReference>
<protein>
    <recommendedName>
        <fullName evidence="2">Arrestin C-terminal-like domain-containing protein</fullName>
    </recommendedName>
</protein>
<dbReference type="InterPro" id="IPR014756">
    <property type="entry name" value="Ig_E-set"/>
</dbReference>
<dbReference type="EMBL" id="CAJPIZ010001013">
    <property type="protein sequence ID" value="CAG2102723.1"/>
    <property type="molecule type" value="Genomic_DNA"/>
</dbReference>
<dbReference type="Proteomes" id="UP000759131">
    <property type="component" value="Unassembled WGS sequence"/>
</dbReference>
<dbReference type="InterPro" id="IPR014752">
    <property type="entry name" value="Arrestin-like_C"/>
</dbReference>
<dbReference type="GO" id="GO:0015031">
    <property type="term" value="P:protein transport"/>
    <property type="evidence" value="ECO:0007669"/>
    <property type="project" value="TreeGrafter"/>
</dbReference>
<dbReference type="InterPro" id="IPR011022">
    <property type="entry name" value="Arrestin_C-like"/>
</dbReference>
<dbReference type="OrthoDB" id="2333384at2759"/>
<dbReference type="Pfam" id="PF02752">
    <property type="entry name" value="Arrestin_C"/>
    <property type="match status" value="1"/>
</dbReference>